<name>A0A1Y0IHD4_9BACL</name>
<accession>A0A1Y0IHD4</accession>
<evidence type="ECO:0008006" key="3">
    <source>
        <dbReference type="Google" id="ProtNLM"/>
    </source>
</evidence>
<gene>
    <name evidence="1" type="ORF">CBW65_01570</name>
</gene>
<protein>
    <recommendedName>
        <fullName evidence="3">Helix-turn-helix domain-containing protein</fullName>
    </recommendedName>
</protein>
<dbReference type="EMBL" id="CP021434">
    <property type="protein sequence ID" value="ARU59891.1"/>
    <property type="molecule type" value="Genomic_DNA"/>
</dbReference>
<keyword evidence="2" id="KW-1185">Reference proteome</keyword>
<dbReference type="Proteomes" id="UP000195437">
    <property type="component" value="Chromosome"/>
</dbReference>
<dbReference type="KEGG" id="tum:CBW65_01570"/>
<evidence type="ECO:0000313" key="2">
    <source>
        <dbReference type="Proteomes" id="UP000195437"/>
    </source>
</evidence>
<proteinExistence type="predicted"/>
<dbReference type="OrthoDB" id="2382121at2"/>
<dbReference type="RefSeq" id="WP_087455278.1">
    <property type="nucleotide sequence ID" value="NZ_CP021434.1"/>
</dbReference>
<sequence>METRGIHRDRQYTLFELADRAGITVADVQELVHRGKLDSHYTDDTELINGKDFLNWAQRVEQAGEGHRHFQ</sequence>
<reference evidence="2" key="1">
    <citation type="submission" date="2017-05" db="EMBL/GenBank/DDBJ databases">
        <authorList>
            <person name="Sung H."/>
        </authorList>
    </citation>
    <scope>NUCLEOTIDE SEQUENCE [LARGE SCALE GENOMIC DNA]</scope>
    <source>
        <strain evidence="2">AR23208</strain>
    </source>
</reference>
<organism evidence="1 2">
    <name type="scientific">Tumebacillus avium</name>
    <dbReference type="NCBI Taxonomy" id="1903704"/>
    <lineage>
        <taxon>Bacteria</taxon>
        <taxon>Bacillati</taxon>
        <taxon>Bacillota</taxon>
        <taxon>Bacilli</taxon>
        <taxon>Bacillales</taxon>
        <taxon>Alicyclobacillaceae</taxon>
        <taxon>Tumebacillus</taxon>
    </lineage>
</organism>
<dbReference type="AlphaFoldDB" id="A0A1Y0IHD4"/>
<evidence type="ECO:0000313" key="1">
    <source>
        <dbReference type="EMBL" id="ARU59891.1"/>
    </source>
</evidence>